<organism evidence="1 2">
    <name type="scientific">Gelidibacter algens</name>
    <dbReference type="NCBI Taxonomy" id="49280"/>
    <lineage>
        <taxon>Bacteria</taxon>
        <taxon>Pseudomonadati</taxon>
        <taxon>Bacteroidota</taxon>
        <taxon>Flavobacteriia</taxon>
        <taxon>Flavobacteriales</taxon>
        <taxon>Flavobacteriaceae</taxon>
        <taxon>Gelidibacter</taxon>
    </lineage>
</organism>
<dbReference type="OrthoDB" id="4535652at2"/>
<proteinExistence type="predicted"/>
<comment type="caution">
    <text evidence="1">The sequence shown here is derived from an EMBL/GenBank/DDBJ whole genome shotgun (WGS) entry which is preliminary data.</text>
</comment>
<gene>
    <name evidence="1" type="ORF">LX77_00849</name>
</gene>
<dbReference type="AlphaFoldDB" id="A0A327SDA8"/>
<name>A0A327SDA8_9FLAO</name>
<evidence type="ECO:0000313" key="2">
    <source>
        <dbReference type="Proteomes" id="UP000248987"/>
    </source>
</evidence>
<protein>
    <submittedName>
        <fullName evidence="1">Uncharacterized protein</fullName>
    </submittedName>
</protein>
<accession>A0A327SDA8</accession>
<sequence>MKLNLLSLFFFCSILMGFSQNSNYYDRMEHVFGNIDKAKVTTGYLKEFGVRFNEVEDYNGVIKSSNLWIKHNGNHFTMMLIMVKP</sequence>
<dbReference type="Proteomes" id="UP000248987">
    <property type="component" value="Unassembled WGS sequence"/>
</dbReference>
<dbReference type="EMBL" id="QLLQ01000002">
    <property type="protein sequence ID" value="RAJ26595.1"/>
    <property type="molecule type" value="Genomic_DNA"/>
</dbReference>
<keyword evidence="2" id="KW-1185">Reference proteome</keyword>
<evidence type="ECO:0000313" key="1">
    <source>
        <dbReference type="EMBL" id="RAJ26595.1"/>
    </source>
</evidence>
<dbReference type="RefSeq" id="WP_146608915.1">
    <property type="nucleotide sequence ID" value="NZ_LZRN01000006.1"/>
</dbReference>
<reference evidence="1 2" key="1">
    <citation type="submission" date="2018-06" db="EMBL/GenBank/DDBJ databases">
        <title>Genomic Encyclopedia of Archaeal and Bacterial Type Strains, Phase II (KMG-II): from individual species to whole genera.</title>
        <authorList>
            <person name="Goeker M."/>
        </authorList>
    </citation>
    <scope>NUCLEOTIDE SEQUENCE [LARGE SCALE GENOMIC DNA]</scope>
    <source>
        <strain evidence="1 2">DSM 12408</strain>
    </source>
</reference>